<dbReference type="EMBL" id="FXAY01000005">
    <property type="protein sequence ID" value="SMG44736.1"/>
    <property type="molecule type" value="Genomic_DNA"/>
</dbReference>
<dbReference type="PANTHER" id="PTHR30055:SF223">
    <property type="entry name" value="HTH-TYPE TRANSCRIPTIONAL REGULATOR UIDR"/>
    <property type="match status" value="1"/>
</dbReference>
<evidence type="ECO:0000313" key="5">
    <source>
        <dbReference type="EMBL" id="SMG44736.1"/>
    </source>
</evidence>
<dbReference type="InterPro" id="IPR009057">
    <property type="entry name" value="Homeodomain-like_sf"/>
</dbReference>
<gene>
    <name evidence="5" type="ORF">SAMN06296010_2915</name>
</gene>
<reference evidence="6" key="1">
    <citation type="submission" date="2017-04" db="EMBL/GenBank/DDBJ databases">
        <authorList>
            <person name="Varghese N."/>
            <person name="Submissions S."/>
        </authorList>
    </citation>
    <scope>NUCLEOTIDE SEQUENCE [LARGE SCALE GENOMIC DNA]</scope>
    <source>
        <strain evidence="6">VKM Ac-2510</strain>
    </source>
</reference>
<sequence length="229" mass="24460">MTIEAIASHEEPPKRRLSWQARHEDLLEKGLSIVRELGVDALTLGVLAQQAGVSKPVVYDHFETRSALLTALYRWVDAERKRAFQDGMAQGDLAYEATIDALSSTYIRCATDASSEFFAIGAAMSGNEERARIYRELVDTGVQMFEAVLRPHVGMPDSELQLFCVALVGAGESLSTSVLEGATSEADAIATYSQLIAQAMTHSCSAAPGSSIDSTELTAGSAAAPSTPM</sequence>
<proteinExistence type="predicted"/>
<dbReference type="GO" id="GO:0000976">
    <property type="term" value="F:transcription cis-regulatory region binding"/>
    <property type="evidence" value="ECO:0007669"/>
    <property type="project" value="TreeGrafter"/>
</dbReference>
<dbReference type="AlphaFoldDB" id="A0A1X7KTX3"/>
<feature type="DNA-binding region" description="H-T-H motif" evidence="2">
    <location>
        <begin position="43"/>
        <end position="62"/>
    </location>
</feature>
<dbReference type="RefSeq" id="WP_085487314.1">
    <property type="nucleotide sequence ID" value="NZ_FXAY01000005.1"/>
</dbReference>
<keyword evidence="6" id="KW-1185">Reference proteome</keyword>
<dbReference type="GO" id="GO:0003700">
    <property type="term" value="F:DNA-binding transcription factor activity"/>
    <property type="evidence" value="ECO:0007669"/>
    <property type="project" value="TreeGrafter"/>
</dbReference>
<dbReference type="PROSITE" id="PS50977">
    <property type="entry name" value="HTH_TETR_2"/>
    <property type="match status" value="1"/>
</dbReference>
<keyword evidence="1 2" id="KW-0238">DNA-binding</keyword>
<dbReference type="InterPro" id="IPR050109">
    <property type="entry name" value="HTH-type_TetR-like_transc_reg"/>
</dbReference>
<evidence type="ECO:0000256" key="2">
    <source>
        <dbReference type="PROSITE-ProRule" id="PRU00335"/>
    </source>
</evidence>
<evidence type="ECO:0000256" key="1">
    <source>
        <dbReference type="ARBA" id="ARBA00023125"/>
    </source>
</evidence>
<evidence type="ECO:0000313" key="6">
    <source>
        <dbReference type="Proteomes" id="UP000193244"/>
    </source>
</evidence>
<dbReference type="InterPro" id="IPR001647">
    <property type="entry name" value="HTH_TetR"/>
</dbReference>
<organism evidence="5 6">
    <name type="scientific">Agreia pratensis</name>
    <dbReference type="NCBI Taxonomy" id="150121"/>
    <lineage>
        <taxon>Bacteria</taxon>
        <taxon>Bacillati</taxon>
        <taxon>Actinomycetota</taxon>
        <taxon>Actinomycetes</taxon>
        <taxon>Micrococcales</taxon>
        <taxon>Microbacteriaceae</taxon>
        <taxon>Agreia</taxon>
    </lineage>
</organism>
<protein>
    <submittedName>
        <fullName evidence="5">Transcriptional regulator, TetR family</fullName>
    </submittedName>
</protein>
<dbReference type="SUPFAM" id="SSF46689">
    <property type="entry name" value="Homeodomain-like"/>
    <property type="match status" value="1"/>
</dbReference>
<evidence type="ECO:0000259" key="4">
    <source>
        <dbReference type="PROSITE" id="PS50977"/>
    </source>
</evidence>
<dbReference type="STRING" id="150121.SAMN06296010_2915"/>
<dbReference type="PRINTS" id="PR00455">
    <property type="entry name" value="HTHTETR"/>
</dbReference>
<dbReference type="Gene3D" id="1.10.357.10">
    <property type="entry name" value="Tetracycline Repressor, domain 2"/>
    <property type="match status" value="1"/>
</dbReference>
<dbReference type="PANTHER" id="PTHR30055">
    <property type="entry name" value="HTH-TYPE TRANSCRIPTIONAL REGULATOR RUTR"/>
    <property type="match status" value="1"/>
</dbReference>
<dbReference type="Pfam" id="PF00440">
    <property type="entry name" value="TetR_N"/>
    <property type="match status" value="1"/>
</dbReference>
<feature type="domain" description="HTH tetR-type" evidence="4">
    <location>
        <begin position="20"/>
        <end position="80"/>
    </location>
</feature>
<evidence type="ECO:0000256" key="3">
    <source>
        <dbReference type="SAM" id="MobiDB-lite"/>
    </source>
</evidence>
<feature type="region of interest" description="Disordered" evidence="3">
    <location>
        <begin position="209"/>
        <end position="229"/>
    </location>
</feature>
<accession>A0A1X7KTX3</accession>
<name>A0A1X7KTX3_9MICO</name>
<dbReference type="Proteomes" id="UP000193244">
    <property type="component" value="Unassembled WGS sequence"/>
</dbReference>